<keyword evidence="5 8" id="KW-0687">Ribonucleoprotein</keyword>
<evidence type="ECO:0000256" key="6">
    <source>
        <dbReference type="ARBA" id="ARBA00035206"/>
    </source>
</evidence>
<sequence length="105" mass="11351">MNKLHIKKDDTVIVRTGSDKGKTGKVLKVLVKENRAIVEGINMVSKSTKPSAKNPQGGIVKQEAPIHISNLGLIDPKSGKATRIAIKREGKTVTRIAKKSGEEIK</sequence>
<evidence type="ECO:0000256" key="8">
    <source>
        <dbReference type="HAMAP-Rule" id="MF_01326"/>
    </source>
</evidence>
<protein>
    <recommendedName>
        <fullName evidence="6 8">Large ribosomal subunit protein uL24</fullName>
    </recommendedName>
</protein>
<dbReference type="RefSeq" id="WP_154535306.1">
    <property type="nucleotide sequence ID" value="NZ_VUNG01000048.1"/>
</dbReference>
<comment type="similarity">
    <text evidence="1 8">Belongs to the universal ribosomal protein uL24 family.</text>
</comment>
<comment type="function">
    <text evidence="7 8">One of the proteins that surrounds the polypeptide exit tunnel on the outside of the subunit.</text>
</comment>
<dbReference type="FunFam" id="2.30.30.30:FF:000004">
    <property type="entry name" value="50S ribosomal protein L24"/>
    <property type="match status" value="1"/>
</dbReference>
<dbReference type="SMART" id="SM00739">
    <property type="entry name" value="KOW"/>
    <property type="match status" value="1"/>
</dbReference>
<keyword evidence="4 8" id="KW-0689">Ribosomal protein</keyword>
<evidence type="ECO:0000256" key="3">
    <source>
        <dbReference type="ARBA" id="ARBA00022884"/>
    </source>
</evidence>
<dbReference type="InterPro" id="IPR014722">
    <property type="entry name" value="Rib_uL2_dom2"/>
</dbReference>
<name>A0A7K0KJQ5_9BACT</name>
<dbReference type="InterPro" id="IPR008991">
    <property type="entry name" value="Translation_prot_SH3-like_sf"/>
</dbReference>
<dbReference type="NCBIfam" id="TIGR01079">
    <property type="entry name" value="rplX_bact"/>
    <property type="match status" value="1"/>
</dbReference>
<dbReference type="EMBL" id="VUNG01000048">
    <property type="protein sequence ID" value="MST85710.1"/>
    <property type="molecule type" value="Genomic_DNA"/>
</dbReference>
<keyword evidence="3 8" id="KW-0694">RNA-binding</keyword>
<dbReference type="InterPro" id="IPR057264">
    <property type="entry name" value="Ribosomal_uL24_C"/>
</dbReference>
<dbReference type="AlphaFoldDB" id="A0A7K0KJQ5"/>
<comment type="function">
    <text evidence="8">One of two assembly initiator proteins, it binds directly to the 5'-end of the 23S rRNA, where it nucleates assembly of the 50S subunit.</text>
</comment>
<reference evidence="10 11" key="1">
    <citation type="submission" date="2019-08" db="EMBL/GenBank/DDBJ databases">
        <title>In-depth cultivation of the pig gut microbiome towards novel bacterial diversity and tailored functional studies.</title>
        <authorList>
            <person name="Wylensek D."/>
            <person name="Hitch T.C.A."/>
            <person name="Clavel T."/>
        </authorList>
    </citation>
    <scope>NUCLEOTIDE SEQUENCE [LARGE SCALE GENOMIC DNA]</scope>
    <source>
        <strain evidence="10 11">LKV-178-WT-2A</strain>
    </source>
</reference>
<gene>
    <name evidence="8" type="primary">rplX</name>
    <name evidence="10" type="ORF">FYJ73_13735</name>
</gene>
<dbReference type="GO" id="GO:0006412">
    <property type="term" value="P:translation"/>
    <property type="evidence" value="ECO:0007669"/>
    <property type="project" value="UniProtKB-UniRule"/>
</dbReference>
<dbReference type="InterPro" id="IPR005824">
    <property type="entry name" value="KOW"/>
</dbReference>
<evidence type="ECO:0000256" key="7">
    <source>
        <dbReference type="ARBA" id="ARBA00058688"/>
    </source>
</evidence>
<dbReference type="GO" id="GO:0019843">
    <property type="term" value="F:rRNA binding"/>
    <property type="evidence" value="ECO:0007669"/>
    <property type="project" value="UniProtKB-UniRule"/>
</dbReference>
<accession>A0A7K0KJQ5</accession>
<keyword evidence="2 8" id="KW-0699">rRNA-binding</keyword>
<dbReference type="Pfam" id="PF17136">
    <property type="entry name" value="ribosomal_L24"/>
    <property type="match status" value="1"/>
</dbReference>
<dbReference type="GO" id="GO:0003735">
    <property type="term" value="F:structural constituent of ribosome"/>
    <property type="evidence" value="ECO:0007669"/>
    <property type="project" value="InterPro"/>
</dbReference>
<dbReference type="SUPFAM" id="SSF50104">
    <property type="entry name" value="Translation proteins SH3-like domain"/>
    <property type="match status" value="1"/>
</dbReference>
<keyword evidence="11" id="KW-1185">Reference proteome</keyword>
<evidence type="ECO:0000256" key="2">
    <source>
        <dbReference type="ARBA" id="ARBA00022730"/>
    </source>
</evidence>
<dbReference type="InterPro" id="IPR041988">
    <property type="entry name" value="Ribosomal_uL24_KOW"/>
</dbReference>
<dbReference type="Proteomes" id="UP000438914">
    <property type="component" value="Unassembled WGS sequence"/>
</dbReference>
<dbReference type="CDD" id="cd06089">
    <property type="entry name" value="KOW_RPL26"/>
    <property type="match status" value="1"/>
</dbReference>
<dbReference type="InterPro" id="IPR003256">
    <property type="entry name" value="Ribosomal_uL24"/>
</dbReference>
<proteinExistence type="inferred from homology"/>
<dbReference type="Gene3D" id="2.30.30.30">
    <property type="match status" value="1"/>
</dbReference>
<dbReference type="GO" id="GO:1990904">
    <property type="term" value="C:ribonucleoprotein complex"/>
    <property type="evidence" value="ECO:0007669"/>
    <property type="project" value="UniProtKB-KW"/>
</dbReference>
<feature type="domain" description="KOW" evidence="9">
    <location>
        <begin position="5"/>
        <end position="32"/>
    </location>
</feature>
<evidence type="ECO:0000256" key="5">
    <source>
        <dbReference type="ARBA" id="ARBA00023274"/>
    </source>
</evidence>
<dbReference type="GO" id="GO:0005840">
    <property type="term" value="C:ribosome"/>
    <property type="evidence" value="ECO:0007669"/>
    <property type="project" value="UniProtKB-KW"/>
</dbReference>
<dbReference type="Pfam" id="PF00467">
    <property type="entry name" value="KOW"/>
    <property type="match status" value="1"/>
</dbReference>
<dbReference type="PANTHER" id="PTHR12903">
    <property type="entry name" value="MITOCHONDRIAL RIBOSOMAL PROTEIN L24"/>
    <property type="match status" value="1"/>
</dbReference>
<evidence type="ECO:0000259" key="9">
    <source>
        <dbReference type="SMART" id="SM00739"/>
    </source>
</evidence>
<comment type="subunit">
    <text evidence="8">Part of the 50S ribosomal subunit.</text>
</comment>
<dbReference type="HAMAP" id="MF_01326_B">
    <property type="entry name" value="Ribosomal_uL24_B"/>
    <property type="match status" value="1"/>
</dbReference>
<evidence type="ECO:0000313" key="10">
    <source>
        <dbReference type="EMBL" id="MST85710.1"/>
    </source>
</evidence>
<evidence type="ECO:0000313" key="11">
    <source>
        <dbReference type="Proteomes" id="UP000438914"/>
    </source>
</evidence>
<organism evidence="10 11">
    <name type="scientific">Hallella mizrahii</name>
    <dbReference type="NCBI Taxonomy" id="2606637"/>
    <lineage>
        <taxon>Bacteria</taxon>
        <taxon>Pseudomonadati</taxon>
        <taxon>Bacteroidota</taxon>
        <taxon>Bacteroidia</taxon>
        <taxon>Bacteroidales</taxon>
        <taxon>Prevotellaceae</taxon>
        <taxon>Hallella</taxon>
    </lineage>
</organism>
<evidence type="ECO:0000256" key="4">
    <source>
        <dbReference type="ARBA" id="ARBA00022980"/>
    </source>
</evidence>
<comment type="caution">
    <text evidence="10">The sequence shown here is derived from an EMBL/GenBank/DDBJ whole genome shotgun (WGS) entry which is preliminary data.</text>
</comment>
<evidence type="ECO:0000256" key="1">
    <source>
        <dbReference type="ARBA" id="ARBA00010618"/>
    </source>
</evidence>